<dbReference type="Proteomes" id="UP000012160">
    <property type="component" value="Unassembled WGS sequence"/>
</dbReference>
<reference evidence="1 2" key="1">
    <citation type="submission" date="2013-01" db="EMBL/GenBank/DDBJ databases">
        <authorList>
            <person name="Harkins D.M."/>
            <person name="Durkin A.S."/>
            <person name="Brinkac L.M."/>
            <person name="Haft D.H."/>
            <person name="Selengut J.D."/>
            <person name="Sanka R."/>
            <person name="DePew J."/>
            <person name="Purushe J."/>
            <person name="Matthias M.A."/>
            <person name="Vinetz J.M."/>
            <person name="Sutton G.G."/>
            <person name="Nierman W.C."/>
            <person name="Fouts D.E."/>
        </authorList>
    </citation>
    <scope>NUCLEOTIDE SEQUENCE [LARGE SCALE GENOMIC DNA]</scope>
    <source>
        <strain evidence="1 2">ZUN179</strain>
    </source>
</reference>
<comment type="caution">
    <text evidence="1">The sequence shown here is derived from an EMBL/GenBank/DDBJ whole genome shotgun (WGS) entry which is preliminary data.</text>
</comment>
<dbReference type="EMBL" id="AHOQ02000051">
    <property type="protein sequence ID" value="EMO43420.1"/>
    <property type="molecule type" value="Genomic_DNA"/>
</dbReference>
<organism evidence="1 2">
    <name type="scientific">Leptospira santarosai str. ZUN179</name>
    <dbReference type="NCBI Taxonomy" id="1049985"/>
    <lineage>
        <taxon>Bacteria</taxon>
        <taxon>Pseudomonadati</taxon>
        <taxon>Spirochaetota</taxon>
        <taxon>Spirochaetia</taxon>
        <taxon>Leptospirales</taxon>
        <taxon>Leptospiraceae</taxon>
        <taxon>Leptospira</taxon>
    </lineage>
</organism>
<gene>
    <name evidence="1" type="ORF">LEP1GSC187_2593</name>
</gene>
<accession>M6UFT3</accession>
<evidence type="ECO:0000313" key="2">
    <source>
        <dbReference type="Proteomes" id="UP000012160"/>
    </source>
</evidence>
<dbReference type="AlphaFoldDB" id="M6UFT3"/>
<proteinExistence type="predicted"/>
<protein>
    <submittedName>
        <fullName evidence="1">Uncharacterized protein</fullName>
    </submittedName>
</protein>
<evidence type="ECO:0000313" key="1">
    <source>
        <dbReference type="EMBL" id="EMO43420.1"/>
    </source>
</evidence>
<sequence length="57" mass="6987">MNSIQEDQNWSRTWELLQNRSYYHDITNFFVKNSFKGYKPVMGNKTSKETYIFHSFE</sequence>
<name>M6UFT3_9LEPT</name>